<accession>A0A164NIL7</accession>
<name>A0A164NIL7_9NOCA</name>
<keyword evidence="2" id="KW-1185">Reference proteome</keyword>
<dbReference type="STRING" id="455432.AWN90_25350"/>
<dbReference type="Gene3D" id="3.40.50.1820">
    <property type="entry name" value="alpha/beta hydrolase"/>
    <property type="match status" value="1"/>
</dbReference>
<proteinExistence type="predicted"/>
<dbReference type="EMBL" id="LWGR01000005">
    <property type="protein sequence ID" value="KZM74403.1"/>
    <property type="molecule type" value="Genomic_DNA"/>
</dbReference>
<comment type="caution">
    <text evidence="1">The sequence shown here is derived from an EMBL/GenBank/DDBJ whole genome shotgun (WGS) entry which is preliminary data.</text>
</comment>
<reference evidence="1 2" key="1">
    <citation type="submission" date="2016-04" db="EMBL/GenBank/DDBJ databases">
        <authorList>
            <person name="Evans L.H."/>
            <person name="Alamgir A."/>
            <person name="Owens N."/>
            <person name="Weber N.D."/>
            <person name="Virtaneva K."/>
            <person name="Barbian K."/>
            <person name="Babar A."/>
            <person name="Rosenke K."/>
        </authorList>
    </citation>
    <scope>NUCLEOTIDE SEQUENCE [LARGE SCALE GENOMIC DNA]</scope>
    <source>
        <strain evidence="1 2">IFM 0406</strain>
    </source>
</reference>
<dbReference type="AlphaFoldDB" id="A0A164NIL7"/>
<organism evidence="1 2">
    <name type="scientific">Nocardia terpenica</name>
    <dbReference type="NCBI Taxonomy" id="455432"/>
    <lineage>
        <taxon>Bacteria</taxon>
        <taxon>Bacillati</taxon>
        <taxon>Actinomycetota</taxon>
        <taxon>Actinomycetes</taxon>
        <taxon>Mycobacteriales</taxon>
        <taxon>Nocardiaceae</taxon>
        <taxon>Nocardia</taxon>
    </lineage>
</organism>
<evidence type="ECO:0000313" key="1">
    <source>
        <dbReference type="EMBL" id="KZM74403.1"/>
    </source>
</evidence>
<evidence type="ECO:0000313" key="2">
    <source>
        <dbReference type="Proteomes" id="UP000076512"/>
    </source>
</evidence>
<evidence type="ECO:0008006" key="3">
    <source>
        <dbReference type="Google" id="ProtNLM"/>
    </source>
</evidence>
<sequence length="68" mass="7584">MQRRVAAQHDIRPSWPLRQLAALVPHGRFEEVPGVAHSLWSTDPEMWVDLVTRLCATPGESAVVVPKS</sequence>
<dbReference type="InterPro" id="IPR029058">
    <property type="entry name" value="AB_hydrolase_fold"/>
</dbReference>
<protein>
    <recommendedName>
        <fullName evidence="3">Alpha/beta hydrolase</fullName>
    </recommendedName>
</protein>
<dbReference type="Proteomes" id="UP000076512">
    <property type="component" value="Unassembled WGS sequence"/>
</dbReference>
<gene>
    <name evidence="1" type="ORF">AWN90_25350</name>
</gene>